<organism evidence="8 9">
    <name type="scientific">Pycnococcus provasolii</name>
    <dbReference type="NCBI Taxonomy" id="41880"/>
    <lineage>
        <taxon>Eukaryota</taxon>
        <taxon>Viridiplantae</taxon>
        <taxon>Chlorophyta</taxon>
        <taxon>Pseudoscourfieldiophyceae</taxon>
        <taxon>Pseudoscourfieldiales</taxon>
        <taxon>Pycnococcaceae</taxon>
        <taxon>Pycnococcus</taxon>
    </lineage>
</organism>
<dbReference type="GO" id="GO:0005634">
    <property type="term" value="C:nucleus"/>
    <property type="evidence" value="ECO:0007669"/>
    <property type="project" value="TreeGrafter"/>
</dbReference>
<evidence type="ECO:0000256" key="5">
    <source>
        <dbReference type="ARBA" id="ARBA00023125"/>
    </source>
</evidence>
<dbReference type="SMART" id="SM00320">
    <property type="entry name" value="WD40"/>
    <property type="match status" value="5"/>
</dbReference>
<dbReference type="InterPro" id="IPR001680">
    <property type="entry name" value="WD40_rpt"/>
</dbReference>
<dbReference type="SUPFAM" id="SSF50978">
    <property type="entry name" value="WD40 repeat-like"/>
    <property type="match status" value="1"/>
</dbReference>
<keyword evidence="3" id="KW-0677">Repeat</keyword>
<dbReference type="GO" id="GO:0003677">
    <property type="term" value="F:DNA binding"/>
    <property type="evidence" value="ECO:0007669"/>
    <property type="project" value="UniProtKB-KW"/>
</dbReference>
<keyword evidence="2 6" id="KW-0853">WD repeat</keyword>
<dbReference type="OrthoDB" id="513537at2759"/>
<evidence type="ECO:0000256" key="3">
    <source>
        <dbReference type="ARBA" id="ARBA00022737"/>
    </source>
</evidence>
<dbReference type="EMBL" id="BNJQ01000005">
    <property type="protein sequence ID" value="GHP03597.1"/>
    <property type="molecule type" value="Genomic_DNA"/>
</dbReference>
<dbReference type="InterPro" id="IPR019775">
    <property type="entry name" value="WD40_repeat_CS"/>
</dbReference>
<feature type="repeat" description="WD" evidence="6">
    <location>
        <begin position="315"/>
        <end position="355"/>
    </location>
</feature>
<dbReference type="PROSITE" id="PS00678">
    <property type="entry name" value="WD_REPEATS_1"/>
    <property type="match status" value="1"/>
</dbReference>
<comment type="caution">
    <text evidence="8">The sequence shown here is derived from an EMBL/GenBank/DDBJ whole genome shotgun (WGS) entry which is preliminary data.</text>
</comment>
<evidence type="ECO:0000313" key="8">
    <source>
        <dbReference type="EMBL" id="GHP03597.1"/>
    </source>
</evidence>
<feature type="repeat" description="WD" evidence="6">
    <location>
        <begin position="218"/>
        <end position="259"/>
    </location>
</feature>
<feature type="compositionally biased region" description="Polar residues" evidence="7">
    <location>
        <begin position="11"/>
        <end position="30"/>
    </location>
</feature>
<dbReference type="GO" id="GO:2000001">
    <property type="term" value="P:regulation of DNA damage checkpoint"/>
    <property type="evidence" value="ECO:0007669"/>
    <property type="project" value="TreeGrafter"/>
</dbReference>
<dbReference type="PROSITE" id="PS50294">
    <property type="entry name" value="WD_REPEATS_REGION"/>
    <property type="match status" value="1"/>
</dbReference>
<keyword evidence="9" id="KW-1185">Reference proteome</keyword>
<sequence>METQLLKESRAQPTNTTEQQGNRQTSNGQLLSEYELERLERMRRNEEYMRKLGIVPMASAAQPSAFISSAKPPDAQKRWRTSQRRAAASRESAEPVRKSRRVANLKADTAIYAEFAEEDEQAQVQQQQEEPAYVDACTVMRYLADAPPAAQAEASSSAAAGHGKAIAGYTTHGARSYELAKGCKSYSVDAHGALVTAAGHGGFVHVFATDKEQPLLYYKAHTGWVSEVRLLADSKSLLTSSNDGAVSLWSLESVRADDSLTPERKMTSKVHGGSGIFSMDIYEQNCAATATAAKDGSIMVSSFASSDYNVTWQRNDAHAGVAKSVRWRDANVMGSAGNDGSVRLWDVRMPETNDACADFAGMPDGGVVNFAEFGGEHYCACSGFSREVAIWDTRRLDQHVCTLVGHCGGTGVGQRIKSLYRAVYTPDAKHVVVCGPGSASLSLYDGMTGACLSRGELGSDATAIKCTGSRIWLAFPGRILSASAIFNTPTSQSPCV</sequence>
<keyword evidence="4" id="KW-0227">DNA damage</keyword>
<dbReference type="Pfam" id="PF00400">
    <property type="entry name" value="WD40"/>
    <property type="match status" value="1"/>
</dbReference>
<feature type="region of interest" description="Disordered" evidence="7">
    <location>
        <begin position="1"/>
        <end position="31"/>
    </location>
</feature>
<accession>A0A830HER1</accession>
<proteinExistence type="inferred from homology"/>
<comment type="similarity">
    <text evidence="1">Belongs to the WD repeat DDB2/WDR76 family.</text>
</comment>
<gene>
    <name evidence="8" type="ORF">PPROV_000235200</name>
</gene>
<feature type="compositionally biased region" description="Basic and acidic residues" evidence="7">
    <location>
        <begin position="1"/>
        <end position="10"/>
    </location>
</feature>
<dbReference type="AlphaFoldDB" id="A0A830HER1"/>
<dbReference type="PANTHER" id="PTHR14773:SF2">
    <property type="entry name" value="(WILD MALAYSIAN BANANA) HYPOTHETICAL PROTEIN"/>
    <property type="match status" value="1"/>
</dbReference>
<evidence type="ECO:0000256" key="1">
    <source>
        <dbReference type="ARBA" id="ARBA00005434"/>
    </source>
</evidence>
<dbReference type="InterPro" id="IPR015943">
    <property type="entry name" value="WD40/YVTN_repeat-like_dom_sf"/>
</dbReference>
<protein>
    <submittedName>
        <fullName evidence="8">Uncharacterized protein</fullName>
    </submittedName>
</protein>
<evidence type="ECO:0000256" key="7">
    <source>
        <dbReference type="SAM" id="MobiDB-lite"/>
    </source>
</evidence>
<reference evidence="8" key="1">
    <citation type="submission" date="2020-10" db="EMBL/GenBank/DDBJ databases">
        <title>Unveiling of a novel bifunctional photoreceptor, Dualchrome1, isolated from a cosmopolitan green alga.</title>
        <authorList>
            <person name="Suzuki S."/>
            <person name="Kawachi M."/>
        </authorList>
    </citation>
    <scope>NUCLEOTIDE SEQUENCE</scope>
    <source>
        <strain evidence="8">NIES 2893</strain>
    </source>
</reference>
<dbReference type="InterPro" id="IPR050853">
    <property type="entry name" value="WD_repeat_DNA-damage-binding"/>
</dbReference>
<feature type="region of interest" description="Disordered" evidence="7">
    <location>
        <begin position="65"/>
        <end position="100"/>
    </location>
</feature>
<evidence type="ECO:0000256" key="2">
    <source>
        <dbReference type="ARBA" id="ARBA00022574"/>
    </source>
</evidence>
<dbReference type="PANTHER" id="PTHR14773">
    <property type="entry name" value="WD REPEAT-CONTAINING PROTEIN 76"/>
    <property type="match status" value="1"/>
</dbReference>
<dbReference type="InterPro" id="IPR036322">
    <property type="entry name" value="WD40_repeat_dom_sf"/>
</dbReference>
<evidence type="ECO:0000256" key="6">
    <source>
        <dbReference type="PROSITE-ProRule" id="PRU00221"/>
    </source>
</evidence>
<dbReference type="Proteomes" id="UP000660262">
    <property type="component" value="Unassembled WGS sequence"/>
</dbReference>
<dbReference type="PROSITE" id="PS50082">
    <property type="entry name" value="WD_REPEATS_2"/>
    <property type="match status" value="2"/>
</dbReference>
<dbReference type="GO" id="GO:0006974">
    <property type="term" value="P:DNA damage response"/>
    <property type="evidence" value="ECO:0007669"/>
    <property type="project" value="UniProtKB-KW"/>
</dbReference>
<evidence type="ECO:0000313" key="9">
    <source>
        <dbReference type="Proteomes" id="UP000660262"/>
    </source>
</evidence>
<name>A0A830HER1_9CHLO</name>
<evidence type="ECO:0000256" key="4">
    <source>
        <dbReference type="ARBA" id="ARBA00022763"/>
    </source>
</evidence>
<keyword evidence="5" id="KW-0238">DNA-binding</keyword>
<dbReference type="Gene3D" id="2.130.10.10">
    <property type="entry name" value="YVTN repeat-like/Quinoprotein amine dehydrogenase"/>
    <property type="match status" value="2"/>
</dbReference>